<keyword evidence="5 6" id="KW-0472">Membrane</keyword>
<evidence type="ECO:0000256" key="4">
    <source>
        <dbReference type="ARBA" id="ARBA00022989"/>
    </source>
</evidence>
<dbReference type="InterPro" id="IPR050833">
    <property type="entry name" value="Poly_Biosynth_Transport"/>
</dbReference>
<feature type="transmembrane region" description="Helical" evidence="6">
    <location>
        <begin position="375"/>
        <end position="393"/>
    </location>
</feature>
<evidence type="ECO:0000256" key="6">
    <source>
        <dbReference type="SAM" id="Phobius"/>
    </source>
</evidence>
<dbReference type="InterPro" id="IPR002797">
    <property type="entry name" value="Polysacc_synth"/>
</dbReference>
<feature type="transmembrane region" description="Helical" evidence="6">
    <location>
        <begin position="437"/>
        <end position="453"/>
    </location>
</feature>
<sequence>MLDWLNMERIRKFLFVNTNTKQTIVKNAFWLFTGEAAGRLIKLGLIVYAARELGAGGWGIFAYALSIASLLMIFSDIGIENLVAREISQRKDDHKMFISAAFLLKSIVLTISIALVIFISPYISNITEARGLFLTIAVIFFFDVIRNMGFAINRVMEKMEREMLTKVIMNFVILGLGIALININPSPLSLAIAYATGSVAGALLILFFIRKSIVEFITKTNTEAIKLVLKTALPFALIALVGSIMANTDIFMLGIWKAPEDIGLYAAAQRFFSFIVIIPSMIATASFPLMARLANKDNEKFKITLEKILAIFMLIGMPTAFGGLILANQIIPLVFGQAYLGAIPVFQILMIMLLVSFPLLVLINSIFVYNQQKKLVMANIFGVVMNVILNFFLIPKFGITGAAAATLASTAMITLIMWKKMKKINNFEIIPRLKKTFVATIIMVFFIFTLKYFGAHVVLNIIISSIIYFSTLLLLRESTFKEIKEIIGK</sequence>
<dbReference type="PANTHER" id="PTHR30250:SF11">
    <property type="entry name" value="O-ANTIGEN TRANSPORTER-RELATED"/>
    <property type="match status" value="1"/>
</dbReference>
<comment type="caution">
    <text evidence="7">The sequence shown here is derived from an EMBL/GenBank/DDBJ whole genome shotgun (WGS) entry which is preliminary data.</text>
</comment>
<proteinExistence type="predicted"/>
<dbReference type="Pfam" id="PF01943">
    <property type="entry name" value="Polysacc_synt"/>
    <property type="match status" value="1"/>
</dbReference>
<feature type="transmembrane region" description="Helical" evidence="6">
    <location>
        <begin position="55"/>
        <end position="75"/>
    </location>
</feature>
<reference evidence="7 8" key="1">
    <citation type="journal article" date="2016" name="Nat. Commun.">
        <title>Thousands of microbial genomes shed light on interconnected biogeochemical processes in an aquifer system.</title>
        <authorList>
            <person name="Anantharaman K."/>
            <person name="Brown C.T."/>
            <person name="Hug L.A."/>
            <person name="Sharon I."/>
            <person name="Castelle C.J."/>
            <person name="Probst A.J."/>
            <person name="Thomas B.C."/>
            <person name="Singh A."/>
            <person name="Wilkins M.J."/>
            <person name="Karaoz U."/>
            <person name="Brodie E.L."/>
            <person name="Williams K.H."/>
            <person name="Hubbard S.S."/>
            <person name="Banfield J.F."/>
        </authorList>
    </citation>
    <scope>NUCLEOTIDE SEQUENCE [LARGE SCALE GENOMIC DNA]</scope>
</reference>
<evidence type="ECO:0000313" key="8">
    <source>
        <dbReference type="Proteomes" id="UP000178104"/>
    </source>
</evidence>
<feature type="transmembrane region" description="Helical" evidence="6">
    <location>
        <begin position="164"/>
        <end position="183"/>
    </location>
</feature>
<feature type="transmembrane region" description="Helical" evidence="6">
    <location>
        <begin position="28"/>
        <end position="49"/>
    </location>
</feature>
<dbReference type="CDD" id="cd13128">
    <property type="entry name" value="MATE_Wzx_like"/>
    <property type="match status" value="1"/>
</dbReference>
<dbReference type="PANTHER" id="PTHR30250">
    <property type="entry name" value="PST FAMILY PREDICTED COLANIC ACID TRANSPORTER"/>
    <property type="match status" value="1"/>
</dbReference>
<feature type="transmembrane region" description="Helical" evidence="6">
    <location>
        <begin position="459"/>
        <end position="475"/>
    </location>
</feature>
<feature type="transmembrane region" description="Helical" evidence="6">
    <location>
        <begin position="96"/>
        <end position="119"/>
    </location>
</feature>
<feature type="transmembrane region" description="Helical" evidence="6">
    <location>
        <begin position="308"/>
        <end position="327"/>
    </location>
</feature>
<protein>
    <submittedName>
        <fullName evidence="7">Uncharacterized protein</fullName>
    </submittedName>
</protein>
<evidence type="ECO:0000256" key="3">
    <source>
        <dbReference type="ARBA" id="ARBA00022692"/>
    </source>
</evidence>
<gene>
    <name evidence="7" type="ORF">A2917_03730</name>
</gene>
<keyword evidence="4 6" id="KW-1133">Transmembrane helix</keyword>
<feature type="transmembrane region" description="Helical" evidence="6">
    <location>
        <begin position="339"/>
        <end position="363"/>
    </location>
</feature>
<dbReference type="GO" id="GO:0005886">
    <property type="term" value="C:plasma membrane"/>
    <property type="evidence" value="ECO:0007669"/>
    <property type="project" value="UniProtKB-SubCell"/>
</dbReference>
<name>A0A1F6XNH2_9BACT</name>
<evidence type="ECO:0000256" key="1">
    <source>
        <dbReference type="ARBA" id="ARBA00004651"/>
    </source>
</evidence>
<keyword evidence="3 6" id="KW-0812">Transmembrane</keyword>
<feature type="transmembrane region" description="Helical" evidence="6">
    <location>
        <begin position="262"/>
        <end position="287"/>
    </location>
</feature>
<keyword evidence="2" id="KW-1003">Cell membrane</keyword>
<dbReference type="EMBL" id="MFVE01000005">
    <property type="protein sequence ID" value="OGI95633.1"/>
    <property type="molecule type" value="Genomic_DNA"/>
</dbReference>
<evidence type="ECO:0000256" key="5">
    <source>
        <dbReference type="ARBA" id="ARBA00023136"/>
    </source>
</evidence>
<organism evidence="7 8">
    <name type="scientific">Candidatus Nomurabacteria bacterium RIFCSPLOWO2_01_FULL_42_17</name>
    <dbReference type="NCBI Taxonomy" id="1801780"/>
    <lineage>
        <taxon>Bacteria</taxon>
        <taxon>Candidatus Nomuraibacteriota</taxon>
    </lineage>
</organism>
<dbReference type="Proteomes" id="UP000178104">
    <property type="component" value="Unassembled WGS sequence"/>
</dbReference>
<feature type="transmembrane region" description="Helical" evidence="6">
    <location>
        <begin position="131"/>
        <end position="152"/>
    </location>
</feature>
<accession>A0A1F6XNH2</accession>
<feature type="transmembrane region" description="Helical" evidence="6">
    <location>
        <begin position="189"/>
        <end position="209"/>
    </location>
</feature>
<dbReference type="STRING" id="1801780.A2917_03730"/>
<feature type="transmembrane region" description="Helical" evidence="6">
    <location>
        <begin position="235"/>
        <end position="256"/>
    </location>
</feature>
<comment type="subcellular location">
    <subcellularLocation>
        <location evidence="1">Cell membrane</location>
        <topology evidence="1">Multi-pass membrane protein</topology>
    </subcellularLocation>
</comment>
<evidence type="ECO:0000256" key="2">
    <source>
        <dbReference type="ARBA" id="ARBA00022475"/>
    </source>
</evidence>
<evidence type="ECO:0000313" key="7">
    <source>
        <dbReference type="EMBL" id="OGI95633.1"/>
    </source>
</evidence>
<feature type="transmembrane region" description="Helical" evidence="6">
    <location>
        <begin position="399"/>
        <end position="417"/>
    </location>
</feature>
<dbReference type="AlphaFoldDB" id="A0A1F6XNH2"/>